<dbReference type="GO" id="GO:0009002">
    <property type="term" value="F:serine-type D-Ala-D-Ala carboxypeptidase activity"/>
    <property type="evidence" value="ECO:0007669"/>
    <property type="project" value="UniProtKB-EC"/>
</dbReference>
<dbReference type="Gene3D" id="3.40.710.10">
    <property type="entry name" value="DD-peptidase/beta-lactamase superfamily"/>
    <property type="match status" value="1"/>
</dbReference>
<accession>A0ABT7DT75</accession>
<dbReference type="PRINTS" id="PR00922">
    <property type="entry name" value="DADACBPTASE3"/>
</dbReference>
<name>A0ABT7DT75_9NEIS</name>
<dbReference type="Gene3D" id="3.50.80.20">
    <property type="entry name" value="D-Ala-D-Ala carboxypeptidase C, peptidase S13"/>
    <property type="match status" value="1"/>
</dbReference>
<evidence type="ECO:0000313" key="4">
    <source>
        <dbReference type="Proteomes" id="UP001172778"/>
    </source>
</evidence>
<dbReference type="SUPFAM" id="SSF56601">
    <property type="entry name" value="beta-lactamase/transpeptidase-like"/>
    <property type="match status" value="1"/>
</dbReference>
<dbReference type="EC" id="3.4.16.4" evidence="3"/>
<dbReference type="EMBL" id="JARRAF010000004">
    <property type="protein sequence ID" value="MDK2123287.1"/>
    <property type="molecule type" value="Genomic_DNA"/>
</dbReference>
<dbReference type="InterPro" id="IPR000667">
    <property type="entry name" value="Peptidase_S13"/>
</dbReference>
<protein>
    <submittedName>
        <fullName evidence="3">D-alanyl-D-alanine carboxypeptidase/D-alanyl-D-alanine-endopeptidase</fullName>
        <ecNumber evidence="3">3.4.16.4</ecNumber>
    </submittedName>
</protein>
<evidence type="ECO:0000256" key="2">
    <source>
        <dbReference type="ARBA" id="ARBA00022801"/>
    </source>
</evidence>
<comment type="similarity">
    <text evidence="1">Belongs to the peptidase S13 family.</text>
</comment>
<dbReference type="NCBIfam" id="TIGR00666">
    <property type="entry name" value="PBP4"/>
    <property type="match status" value="1"/>
</dbReference>
<dbReference type="InterPro" id="IPR012338">
    <property type="entry name" value="Beta-lactam/transpept-like"/>
</dbReference>
<keyword evidence="3" id="KW-0645">Protease</keyword>
<evidence type="ECO:0000256" key="1">
    <source>
        <dbReference type="ARBA" id="ARBA00006096"/>
    </source>
</evidence>
<dbReference type="PANTHER" id="PTHR30023">
    <property type="entry name" value="D-ALANYL-D-ALANINE CARBOXYPEPTIDASE"/>
    <property type="match status" value="1"/>
</dbReference>
<dbReference type="PANTHER" id="PTHR30023:SF0">
    <property type="entry name" value="PENICILLIN-SENSITIVE CARBOXYPEPTIDASE A"/>
    <property type="match status" value="1"/>
</dbReference>
<organism evidence="3 4">
    <name type="scientific">Parachitinimonas caeni</name>
    <dbReference type="NCBI Taxonomy" id="3031301"/>
    <lineage>
        <taxon>Bacteria</taxon>
        <taxon>Pseudomonadati</taxon>
        <taxon>Pseudomonadota</taxon>
        <taxon>Betaproteobacteria</taxon>
        <taxon>Neisseriales</taxon>
        <taxon>Chitinibacteraceae</taxon>
        <taxon>Parachitinimonas</taxon>
    </lineage>
</organism>
<evidence type="ECO:0000313" key="3">
    <source>
        <dbReference type="EMBL" id="MDK2123287.1"/>
    </source>
</evidence>
<proteinExistence type="inferred from homology"/>
<dbReference type="Proteomes" id="UP001172778">
    <property type="component" value="Unassembled WGS sequence"/>
</dbReference>
<sequence>MSSFLRISLIYIVIIFSIPTAWARQPLGSKAIPPGVKQALAKQRIPLMSLGLAVLDPEGRPLLMHQADKAFNPASTMKLLTTFAALDLLGPAHQWRTELWSTAPVVNGVLKGDLYIKGQGDPKLTIESMWLLLRKLRAAGIHTIEGRLVQDRTAFGQVAVENEAQFDEQPERAYNVKPDALLINFKAVGLDIQSDSQKIVARYEPALFGVALDNQLALVDGDCELWRSGMERVRIEGRRLLLAGRFPRQCHQLFYTGLLTHFEFDDLLIRALWSEMGGKLIGEGADGRVPAEAHLIAAHASSPLAELVRDINKVSNNVMARQLFLGLGVGRDDTQPLRTNARLAVESWLHGQNLRFPELVLENGSGLSRSEQISPAHLASLLQLARNHRYGPELMASLPIAGVDGTLRRHFVDTGLASEVRAKTGSLDNVRALAGYVRDRQGRGRIMVAMINHDRAEAAWPVFEALAKWVASGGSRTHAR</sequence>
<dbReference type="Pfam" id="PF02113">
    <property type="entry name" value="Peptidase_S13"/>
    <property type="match status" value="1"/>
</dbReference>
<gene>
    <name evidence="3" type="primary">dacB</name>
    <name evidence="3" type="ORF">PZA18_04385</name>
</gene>
<reference evidence="3" key="1">
    <citation type="submission" date="2023-03" db="EMBL/GenBank/DDBJ databases">
        <title>Chitinimonas shenzhenensis gen. nov., sp. nov., a novel member of family Burkholderiaceae isolated from activated sludge collected in Shen Zhen, China.</title>
        <authorList>
            <person name="Wang X."/>
        </authorList>
    </citation>
    <scope>NUCLEOTIDE SEQUENCE</scope>
    <source>
        <strain evidence="3">DQS-5</strain>
    </source>
</reference>
<comment type="caution">
    <text evidence="3">The sequence shown here is derived from an EMBL/GenBank/DDBJ whole genome shotgun (WGS) entry which is preliminary data.</text>
</comment>
<keyword evidence="2 3" id="KW-0378">Hydrolase</keyword>
<keyword evidence="4" id="KW-1185">Reference proteome</keyword>
<keyword evidence="3" id="KW-0121">Carboxypeptidase</keyword>
<dbReference type="RefSeq" id="WP_284099581.1">
    <property type="nucleotide sequence ID" value="NZ_JARRAF010000004.1"/>
</dbReference>